<evidence type="ECO:0000313" key="2">
    <source>
        <dbReference type="EMBL" id="PST84042.1"/>
    </source>
</evidence>
<feature type="chain" id="PRO_5015625508" description="Aromatic hydrocarbon degradation protein" evidence="1">
    <location>
        <begin position="24"/>
        <end position="435"/>
    </location>
</feature>
<evidence type="ECO:0008006" key="4">
    <source>
        <dbReference type="Google" id="ProtNLM"/>
    </source>
</evidence>
<evidence type="ECO:0000256" key="1">
    <source>
        <dbReference type="SAM" id="SignalP"/>
    </source>
</evidence>
<name>A0A2T3HNL6_9SPHI</name>
<keyword evidence="3" id="KW-1185">Reference proteome</keyword>
<protein>
    <recommendedName>
        <fullName evidence="4">Aromatic hydrocarbon degradation protein</fullName>
    </recommendedName>
</protein>
<dbReference type="Gene3D" id="2.40.160.60">
    <property type="entry name" value="Outer membrane protein transport protein (OMPP1/FadL/TodX)"/>
    <property type="match status" value="1"/>
</dbReference>
<dbReference type="Proteomes" id="UP000240912">
    <property type="component" value="Unassembled WGS sequence"/>
</dbReference>
<sequence>MYKNLKYILTAFIAAVALLPAKAQVTTESPYSAYGLGNLRTSVFPGLRGMGGISAGVFKPDGYSMINVVNPATYSGINLTTIDIGVNGGFTGLKRGNESESRFNATLNHIALGIPVSRKSAFSFGLLPYSDLGYNYSNRSRIDTMNVDYIYAGEGSISKAYFGYGVQFGKYVRIGANLEYLFGNLSQTRSALFPDEPAVLPSRMQNKISIDGLNFSYGIQTEIPLSEESRITLGYSGSFNSNISAKKSYVLTQYTVDGDGVENPPLDTLQIIDNAKTDLKLPLEHNFGFSVQRDNKWMVGADFRMGQWSKFSLDNSNQGLQDSYGVSVGGQITPDITAVGGSLAGYLKRIDYRLGVRYDKTYLKLANNDIKDRAISVGFGFPLPSNNRLSFYKVNFTTELGRRGTTAANLVQETYLNIHLGFTLNDTWFRRFKFD</sequence>
<comment type="caution">
    <text evidence="2">The sequence shown here is derived from an EMBL/GenBank/DDBJ whole genome shotgun (WGS) entry which is preliminary data.</text>
</comment>
<dbReference type="AlphaFoldDB" id="A0A2T3HNL6"/>
<feature type="signal peptide" evidence="1">
    <location>
        <begin position="1"/>
        <end position="23"/>
    </location>
</feature>
<dbReference type="SUPFAM" id="SSF56935">
    <property type="entry name" value="Porins"/>
    <property type="match status" value="1"/>
</dbReference>
<organism evidence="2 3">
    <name type="scientific">Pedobacter yulinensis</name>
    <dbReference type="NCBI Taxonomy" id="2126353"/>
    <lineage>
        <taxon>Bacteria</taxon>
        <taxon>Pseudomonadati</taxon>
        <taxon>Bacteroidota</taxon>
        <taxon>Sphingobacteriia</taxon>
        <taxon>Sphingobacteriales</taxon>
        <taxon>Sphingobacteriaceae</taxon>
        <taxon>Pedobacter</taxon>
    </lineage>
</organism>
<dbReference type="OrthoDB" id="1491239at2"/>
<reference evidence="2 3" key="1">
    <citation type="submission" date="2018-03" db="EMBL/GenBank/DDBJ databases">
        <authorList>
            <person name="Keele B.F."/>
        </authorList>
    </citation>
    <scope>NUCLEOTIDE SEQUENCE [LARGE SCALE GENOMIC DNA]</scope>
    <source>
        <strain evidence="2 3">YL28-9</strain>
    </source>
</reference>
<evidence type="ECO:0000313" key="3">
    <source>
        <dbReference type="Proteomes" id="UP000240912"/>
    </source>
</evidence>
<dbReference type="EMBL" id="PYLS01000004">
    <property type="protein sequence ID" value="PST84042.1"/>
    <property type="molecule type" value="Genomic_DNA"/>
</dbReference>
<proteinExistence type="predicted"/>
<accession>A0A2T3HNL6</accession>
<keyword evidence="1" id="KW-0732">Signal</keyword>
<gene>
    <name evidence="2" type="ORF">C7T94_04705</name>
</gene>